<dbReference type="Gene3D" id="1.10.443.10">
    <property type="entry name" value="Intergrase catalytic core"/>
    <property type="match status" value="1"/>
</dbReference>
<evidence type="ECO:0000256" key="1">
    <source>
        <dbReference type="ARBA" id="ARBA00023172"/>
    </source>
</evidence>
<dbReference type="InterPro" id="IPR002104">
    <property type="entry name" value="Integrase_catalytic"/>
</dbReference>
<organism evidence="3 4">
    <name type="scientific">Bacillus pseudomycoides</name>
    <dbReference type="NCBI Taxonomy" id="64104"/>
    <lineage>
        <taxon>Bacteria</taxon>
        <taxon>Bacillati</taxon>
        <taxon>Bacillota</taxon>
        <taxon>Bacilli</taxon>
        <taxon>Bacillales</taxon>
        <taxon>Bacillaceae</taxon>
        <taxon>Bacillus</taxon>
        <taxon>Bacillus cereus group</taxon>
    </lineage>
</organism>
<name>A0A1Y3M7B1_9BACI</name>
<gene>
    <name evidence="3" type="ORF">BW425_24510</name>
</gene>
<dbReference type="InterPro" id="IPR011010">
    <property type="entry name" value="DNA_brk_join_enz"/>
</dbReference>
<dbReference type="RefSeq" id="WP_088094593.1">
    <property type="nucleotide sequence ID" value="NZ_JBLOJB010000040.1"/>
</dbReference>
<evidence type="ECO:0000313" key="4">
    <source>
        <dbReference type="Proteomes" id="UP000195321"/>
    </source>
</evidence>
<dbReference type="PROSITE" id="PS51898">
    <property type="entry name" value="TYR_RECOMBINASE"/>
    <property type="match status" value="1"/>
</dbReference>
<accession>A0A1Y3M7B1</accession>
<dbReference type="InterPro" id="IPR013762">
    <property type="entry name" value="Integrase-like_cat_sf"/>
</dbReference>
<dbReference type="AlphaFoldDB" id="A0A1Y3M7B1"/>
<feature type="domain" description="Tyr recombinase" evidence="2">
    <location>
        <begin position="365"/>
        <end position="598"/>
    </location>
</feature>
<dbReference type="EMBL" id="MWPX01000051">
    <property type="protein sequence ID" value="OUM46308.1"/>
    <property type="molecule type" value="Genomic_DNA"/>
</dbReference>
<dbReference type="CDD" id="cd00397">
    <property type="entry name" value="DNA_BRE_C"/>
    <property type="match status" value="1"/>
</dbReference>
<keyword evidence="1" id="KW-0233">DNA recombination</keyword>
<dbReference type="SUPFAM" id="SSF56349">
    <property type="entry name" value="DNA breaking-rejoining enzymes"/>
    <property type="match status" value="1"/>
</dbReference>
<evidence type="ECO:0000259" key="2">
    <source>
        <dbReference type="PROSITE" id="PS51898"/>
    </source>
</evidence>
<dbReference type="Pfam" id="PF00589">
    <property type="entry name" value="Phage_integrase"/>
    <property type="match status" value="1"/>
</dbReference>
<evidence type="ECO:0000313" key="3">
    <source>
        <dbReference type="EMBL" id="OUM46308.1"/>
    </source>
</evidence>
<dbReference type="GO" id="GO:0003677">
    <property type="term" value="F:DNA binding"/>
    <property type="evidence" value="ECO:0007669"/>
    <property type="project" value="InterPro"/>
</dbReference>
<proteinExistence type="predicted"/>
<protein>
    <recommendedName>
        <fullName evidence="2">Tyr recombinase domain-containing protein</fullName>
    </recommendedName>
</protein>
<sequence>MEKVIKKEFVKSELPKRKRSAGLLTIEEYKILRKHFGFVSNSFVPNINLCFELWAKDGLINPLIITSEESETIISSYSKRKKKVFLDYILLNMIFDRIDINREFIEKYIYTEGFIGLGRFEALCYLYDLLKLSELPDINYIKENKNKWFIISIVIFYKWDALDEETIVVQLLYYYRLHSNRARNLGKRFNEFTQLFYPVFKEHTLMSEKDNVIEYLSKRWANKPIDIVEDVRLFFKKKMGSYTNTEFYDVCTKFIEECLFKKIYDPKRIKVIITHWSQLTGICVEHNITKISEVNVQHRDFFALVNISQSHGKFQSIRDILKFYNDVLFEGYDNQKIISLFSSSKLPRKPTNVNHTGIMETGIKALISSVGSEIIQSRLNRFSKMKESEKIHFIHVRLIWLIMLTGARVGEICNLKLDDVKRSLDYKEPYILIKTLKGNNDRAFELYRGEKIGENRYEFDLIHFEIIKESIEAAENMYHGLEMKDRFLFPNRKNGKTDTTSVYIRLIEIQLKNGIVCGSHYDVLNRELYEGMPYLQGNLEKRKALFVTHDLRHAKINWLLLHGGLNKYEIQDYIGHRNINSQDEYQKSTAMMFKVAKMMEEHNHYGAKNELVTSNYQVIDKEVNRKEYVLLKDIDEYLSEFEKRHDRIEIRDAEAYIDKNTACEVIISCSATGISCLGCNDFRAGQYSEEKIDNISRILVEQIKAIDYQINNINKFKRSMISKRGKVILENALLSLVSRFESIEAAKEITLISNKTGFGLEEARADKFIYHLMLKYRQSDLDKEIIKHIKGLKKNGEFEDINLLLYRSKTNRVVFK</sequence>
<dbReference type="Proteomes" id="UP000195321">
    <property type="component" value="Unassembled WGS sequence"/>
</dbReference>
<comment type="caution">
    <text evidence="3">The sequence shown here is derived from an EMBL/GenBank/DDBJ whole genome shotgun (WGS) entry which is preliminary data.</text>
</comment>
<dbReference type="GO" id="GO:0015074">
    <property type="term" value="P:DNA integration"/>
    <property type="evidence" value="ECO:0007669"/>
    <property type="project" value="InterPro"/>
</dbReference>
<dbReference type="GO" id="GO:0006310">
    <property type="term" value="P:DNA recombination"/>
    <property type="evidence" value="ECO:0007669"/>
    <property type="project" value="UniProtKB-KW"/>
</dbReference>
<reference evidence="3 4" key="1">
    <citation type="submission" date="2017-02" db="EMBL/GenBank/DDBJ databases">
        <title>Bacillus pseudomycoides isolate FSL K6-0042.</title>
        <authorList>
            <person name="Kovac J."/>
        </authorList>
    </citation>
    <scope>NUCLEOTIDE SEQUENCE [LARGE SCALE GENOMIC DNA]</scope>
    <source>
        <strain evidence="3 4">FSL K6-0042</strain>
    </source>
</reference>